<reference evidence="9" key="3">
    <citation type="submission" date="2015-04" db="UniProtKB">
        <authorList>
            <consortium name="EnsemblPlants"/>
        </authorList>
    </citation>
    <scope>IDENTIFICATION</scope>
    <source>
        <strain evidence="9">cv. Jemalong A17</strain>
    </source>
</reference>
<dbReference type="InterPro" id="IPR027417">
    <property type="entry name" value="P-loop_NTPase"/>
</dbReference>
<evidence type="ECO:0000313" key="8">
    <source>
        <dbReference type="EMBL" id="AES66663.1"/>
    </source>
</evidence>
<dbReference type="STRING" id="3880.G7IJF2"/>
<organism evidence="8 10">
    <name type="scientific">Medicago truncatula</name>
    <name type="common">Barrel medic</name>
    <name type="synonym">Medicago tribuloides</name>
    <dbReference type="NCBI Taxonomy" id="3880"/>
    <lineage>
        <taxon>Eukaryota</taxon>
        <taxon>Viridiplantae</taxon>
        <taxon>Streptophyta</taxon>
        <taxon>Embryophyta</taxon>
        <taxon>Tracheophyta</taxon>
        <taxon>Spermatophyta</taxon>
        <taxon>Magnoliopsida</taxon>
        <taxon>eudicotyledons</taxon>
        <taxon>Gunneridae</taxon>
        <taxon>Pentapetalae</taxon>
        <taxon>rosids</taxon>
        <taxon>fabids</taxon>
        <taxon>Fabales</taxon>
        <taxon>Fabaceae</taxon>
        <taxon>Papilionoideae</taxon>
        <taxon>50 kb inversion clade</taxon>
        <taxon>NPAAA clade</taxon>
        <taxon>Hologalegina</taxon>
        <taxon>IRL clade</taxon>
        <taxon>Trifolieae</taxon>
        <taxon>Medicago</taxon>
    </lineage>
</organism>
<comment type="catalytic activity">
    <reaction evidence="5">
        <text>ATP + H2O = ADP + phosphate + H(+)</text>
        <dbReference type="Rhea" id="RHEA:13065"/>
        <dbReference type="ChEBI" id="CHEBI:15377"/>
        <dbReference type="ChEBI" id="CHEBI:15378"/>
        <dbReference type="ChEBI" id="CHEBI:30616"/>
        <dbReference type="ChEBI" id="CHEBI:43474"/>
        <dbReference type="ChEBI" id="CHEBI:456216"/>
    </reaction>
</comment>
<feature type="compositionally biased region" description="Polar residues" evidence="6">
    <location>
        <begin position="459"/>
        <end position="468"/>
    </location>
</feature>
<reference evidence="8 10" key="1">
    <citation type="journal article" date="2011" name="Nature">
        <title>The Medicago genome provides insight into the evolution of rhizobial symbioses.</title>
        <authorList>
            <person name="Young N.D."/>
            <person name="Debelle F."/>
            <person name="Oldroyd G.E."/>
            <person name="Geurts R."/>
            <person name="Cannon S.B."/>
            <person name="Udvardi M.K."/>
            <person name="Benedito V.A."/>
            <person name="Mayer K.F."/>
            <person name="Gouzy J."/>
            <person name="Schoof H."/>
            <person name="Van de Peer Y."/>
            <person name="Proost S."/>
            <person name="Cook D.R."/>
            <person name="Meyers B.C."/>
            <person name="Spannagl M."/>
            <person name="Cheung F."/>
            <person name="De Mita S."/>
            <person name="Krishnakumar V."/>
            <person name="Gundlach H."/>
            <person name="Zhou S."/>
            <person name="Mudge J."/>
            <person name="Bharti A.K."/>
            <person name="Murray J.D."/>
            <person name="Naoumkina M.A."/>
            <person name="Rosen B."/>
            <person name="Silverstein K.A."/>
            <person name="Tang H."/>
            <person name="Rombauts S."/>
            <person name="Zhao P.X."/>
            <person name="Zhou P."/>
            <person name="Barbe V."/>
            <person name="Bardou P."/>
            <person name="Bechner M."/>
            <person name="Bellec A."/>
            <person name="Berger A."/>
            <person name="Berges H."/>
            <person name="Bidwell S."/>
            <person name="Bisseling T."/>
            <person name="Choisne N."/>
            <person name="Couloux A."/>
            <person name="Denny R."/>
            <person name="Deshpande S."/>
            <person name="Dai X."/>
            <person name="Doyle J.J."/>
            <person name="Dudez A.M."/>
            <person name="Farmer A.D."/>
            <person name="Fouteau S."/>
            <person name="Franken C."/>
            <person name="Gibelin C."/>
            <person name="Gish J."/>
            <person name="Goldstein S."/>
            <person name="Gonzalez A.J."/>
            <person name="Green P.J."/>
            <person name="Hallab A."/>
            <person name="Hartog M."/>
            <person name="Hua A."/>
            <person name="Humphray S.J."/>
            <person name="Jeong D.H."/>
            <person name="Jing Y."/>
            <person name="Jocker A."/>
            <person name="Kenton S.M."/>
            <person name="Kim D.J."/>
            <person name="Klee K."/>
            <person name="Lai H."/>
            <person name="Lang C."/>
            <person name="Lin S."/>
            <person name="Macmil S.L."/>
            <person name="Magdelenat G."/>
            <person name="Matthews L."/>
            <person name="McCorrison J."/>
            <person name="Monaghan E.L."/>
            <person name="Mun J.H."/>
            <person name="Najar F.Z."/>
            <person name="Nicholson C."/>
            <person name="Noirot C."/>
            <person name="O'Bleness M."/>
            <person name="Paule C.R."/>
            <person name="Poulain J."/>
            <person name="Prion F."/>
            <person name="Qin B."/>
            <person name="Qu C."/>
            <person name="Retzel E.F."/>
            <person name="Riddle C."/>
            <person name="Sallet E."/>
            <person name="Samain S."/>
            <person name="Samson N."/>
            <person name="Sanders I."/>
            <person name="Saurat O."/>
            <person name="Scarpelli C."/>
            <person name="Schiex T."/>
            <person name="Segurens B."/>
            <person name="Severin A.J."/>
            <person name="Sherrier D.J."/>
            <person name="Shi R."/>
            <person name="Sims S."/>
            <person name="Singer S.R."/>
            <person name="Sinharoy S."/>
            <person name="Sterck L."/>
            <person name="Viollet A."/>
            <person name="Wang B.B."/>
            <person name="Wang K."/>
            <person name="Wang M."/>
            <person name="Wang X."/>
            <person name="Warfsmann J."/>
            <person name="Weissenbach J."/>
            <person name="White D.D."/>
            <person name="White J.D."/>
            <person name="Wiley G.B."/>
            <person name="Wincker P."/>
            <person name="Xing Y."/>
            <person name="Yang L."/>
            <person name="Yao Z."/>
            <person name="Ying F."/>
            <person name="Zhai J."/>
            <person name="Zhou L."/>
            <person name="Zuber A."/>
            <person name="Denarie J."/>
            <person name="Dixon R.A."/>
            <person name="May G.D."/>
            <person name="Schwartz D.C."/>
            <person name="Rogers J."/>
            <person name="Quetier F."/>
            <person name="Town C.D."/>
            <person name="Roe B.A."/>
        </authorList>
    </citation>
    <scope>NUCLEOTIDE SEQUENCE [LARGE SCALE GENOMIC DNA]</scope>
    <source>
        <strain evidence="8">A17</strain>
        <strain evidence="9 10">cv. Jemalong A17</strain>
    </source>
</reference>
<feature type="domain" description="AAA+ ATPase" evidence="7">
    <location>
        <begin position="233"/>
        <end position="369"/>
    </location>
</feature>
<dbReference type="InterPro" id="IPR003959">
    <property type="entry name" value="ATPase_AAA_core"/>
</dbReference>
<evidence type="ECO:0000256" key="3">
    <source>
        <dbReference type="ARBA" id="ARBA00022801"/>
    </source>
</evidence>
<dbReference type="eggNOG" id="KOG0743">
    <property type="taxonomic scope" value="Eukaryota"/>
</dbReference>
<comment type="cofactor">
    <cofactor evidence="1">
        <name>Mg(2+)</name>
        <dbReference type="ChEBI" id="CHEBI:18420"/>
    </cofactor>
</comment>
<proteinExistence type="inferred from homology"/>
<dbReference type="Pfam" id="PF00004">
    <property type="entry name" value="AAA"/>
    <property type="match status" value="1"/>
</dbReference>
<evidence type="ECO:0000256" key="1">
    <source>
        <dbReference type="ARBA" id="ARBA00001946"/>
    </source>
</evidence>
<keyword evidence="10" id="KW-1185">Reference proteome</keyword>
<dbReference type="InterPro" id="IPR058017">
    <property type="entry name" value="At3g28540-like_C"/>
</dbReference>
<evidence type="ECO:0000256" key="6">
    <source>
        <dbReference type="SAM" id="MobiDB-lite"/>
    </source>
</evidence>
<accession>G7IJF2</accession>
<dbReference type="PANTHER" id="PTHR23070">
    <property type="entry name" value="BCS1 AAA-TYPE ATPASE"/>
    <property type="match status" value="1"/>
</dbReference>
<dbReference type="GO" id="GO:0005524">
    <property type="term" value="F:ATP binding"/>
    <property type="evidence" value="ECO:0007669"/>
    <property type="project" value="InterPro"/>
</dbReference>
<feature type="compositionally biased region" description="Basic and acidic residues" evidence="6">
    <location>
        <begin position="438"/>
        <end position="450"/>
    </location>
</feature>
<evidence type="ECO:0000256" key="5">
    <source>
        <dbReference type="ARBA" id="ARBA00049360"/>
    </source>
</evidence>
<evidence type="ECO:0000256" key="2">
    <source>
        <dbReference type="ARBA" id="ARBA00007448"/>
    </source>
</evidence>
<dbReference type="KEGG" id="mtr:11416461"/>
<dbReference type="AlphaFoldDB" id="G7IJF2"/>
<dbReference type="SUPFAM" id="SSF52540">
    <property type="entry name" value="P-loop containing nucleoside triphosphate hydrolases"/>
    <property type="match status" value="1"/>
</dbReference>
<evidence type="ECO:0000313" key="9">
    <source>
        <dbReference type="EnsemblPlants" id="AES66663"/>
    </source>
</evidence>
<dbReference type="GO" id="GO:0016887">
    <property type="term" value="F:ATP hydrolysis activity"/>
    <property type="evidence" value="ECO:0007669"/>
    <property type="project" value="InterPro"/>
</dbReference>
<dbReference type="Gene3D" id="6.10.280.40">
    <property type="match status" value="1"/>
</dbReference>
<keyword evidence="4" id="KW-0460">Magnesium</keyword>
<evidence type="ECO:0000256" key="4">
    <source>
        <dbReference type="ARBA" id="ARBA00022842"/>
    </source>
</evidence>
<keyword evidence="3 8" id="KW-0378">Hydrolase</keyword>
<gene>
    <name evidence="9" type="primary">11416461</name>
    <name evidence="8" type="ordered locus">MTR_2g076970</name>
</gene>
<dbReference type="HOGENOM" id="CLU_010189_0_1_1"/>
<feature type="region of interest" description="Disordered" evidence="6">
    <location>
        <begin position="438"/>
        <end position="468"/>
    </location>
</feature>
<dbReference type="Pfam" id="PF25568">
    <property type="entry name" value="AAA_lid_At3g28540"/>
    <property type="match status" value="1"/>
</dbReference>
<dbReference type="InterPro" id="IPR050747">
    <property type="entry name" value="Mitochondrial_chaperone_BCS1"/>
</dbReference>
<dbReference type="Gene3D" id="3.40.50.300">
    <property type="entry name" value="P-loop containing nucleotide triphosphate hydrolases"/>
    <property type="match status" value="1"/>
</dbReference>
<evidence type="ECO:0000313" key="10">
    <source>
        <dbReference type="Proteomes" id="UP000002051"/>
    </source>
</evidence>
<dbReference type="OrthoDB" id="10251412at2759"/>
<comment type="similarity">
    <text evidence="2">Belongs to the AAA ATPase family. BCS1 subfamily.</text>
</comment>
<dbReference type="OMA" id="ITIVIKE"/>
<dbReference type="EnsemblPlants" id="AES66663">
    <property type="protein sequence ID" value="AES66663"/>
    <property type="gene ID" value="MTR_2g076970"/>
</dbReference>
<evidence type="ECO:0000259" key="7">
    <source>
        <dbReference type="SMART" id="SM00382"/>
    </source>
</evidence>
<name>G7IJF2_MEDTR</name>
<dbReference type="Pfam" id="PF14363">
    <property type="entry name" value="AAA_assoc"/>
    <property type="match status" value="1"/>
</dbReference>
<dbReference type="PaxDb" id="3880-AES66663"/>
<dbReference type="InterPro" id="IPR003593">
    <property type="entry name" value="AAA+_ATPase"/>
</dbReference>
<dbReference type="GO" id="GO:0006950">
    <property type="term" value="P:response to stress"/>
    <property type="evidence" value="ECO:0007669"/>
    <property type="project" value="UniProtKB-ARBA"/>
</dbReference>
<dbReference type="Proteomes" id="UP000002051">
    <property type="component" value="Chromosome 2"/>
</dbReference>
<dbReference type="InterPro" id="IPR025753">
    <property type="entry name" value="AAA_N_dom"/>
</dbReference>
<reference evidence="8 10" key="2">
    <citation type="journal article" date="2014" name="BMC Genomics">
        <title>An improved genome release (version Mt4.0) for the model legume Medicago truncatula.</title>
        <authorList>
            <person name="Tang H."/>
            <person name="Krishnakumar V."/>
            <person name="Bidwell S."/>
            <person name="Rosen B."/>
            <person name="Chan A."/>
            <person name="Zhou S."/>
            <person name="Gentzbittel L."/>
            <person name="Childs K.L."/>
            <person name="Yandell M."/>
            <person name="Gundlach H."/>
            <person name="Mayer K.F."/>
            <person name="Schwartz D.C."/>
            <person name="Town C.D."/>
        </authorList>
    </citation>
    <scope>GENOME REANNOTATION</scope>
    <source>
        <strain evidence="8">A17</strain>
        <strain evidence="9 10">cv. Jemalong A17</strain>
    </source>
</reference>
<dbReference type="SMART" id="SM00382">
    <property type="entry name" value="AAA"/>
    <property type="match status" value="1"/>
</dbReference>
<dbReference type="CDD" id="cd19510">
    <property type="entry name" value="RecA-like_BCS1"/>
    <property type="match status" value="1"/>
</dbReference>
<dbReference type="EMBL" id="CM001218">
    <property type="protein sequence ID" value="AES66663.1"/>
    <property type="molecule type" value="Genomic_DNA"/>
</dbReference>
<protein>
    <submittedName>
        <fullName evidence="8">P-loop nucleoside triphosphate hydrolase superfamily protein</fullName>
    </submittedName>
</protein>
<sequence>MFDSKTLLSAMASIVLVRNITNEVIPHEILNFVQSGLHHFCRQFSAQFTIVIEEFQGMAKNQVFEAAETYLGTKATVSTERVKVSKSHDHKKLSFNIDRGEEVSDDFEGIRVKWKLICIQEDGSRIRHNDMYASSMSEIRSYELTFHKKHKNKIIDSYLPYVMEMAKQIKEANMAIKIHSNDYGCWSHEPVKFNHPMSFNTLAIDEELQREIMNDLDNFVKAKEFYRRTGKAWQRGYLLYGPPGTGKSSLIAAMANYLNYDIYDLDLTDVQDNKILKQLILGMSNRSILVIEDIDCTINLQNREEDKDVVDNGYNKVTLSGLLNAVDGLWSCCGEEHIIVFTTNHKDKLDPALLRPGRMDKQIHLSYCNFSALKQLVVNYLCITQHELFEEIEVLLGEVQVTPAEIAEELTKDCDATECLEDLIKSLQAKKMIKEDINNEENVKEEHELGSYEEGTAADSDTGSNTNT</sequence>